<dbReference type="InterPro" id="IPR002889">
    <property type="entry name" value="WSC_carb-bd"/>
</dbReference>
<comment type="caution">
    <text evidence="2">The sequence shown here is derived from an EMBL/GenBank/DDBJ whole genome shotgun (WGS) entry which is preliminary data.</text>
</comment>
<organism evidence="2 3">
    <name type="scientific">Didymella pomorum</name>
    <dbReference type="NCBI Taxonomy" id="749634"/>
    <lineage>
        <taxon>Eukaryota</taxon>
        <taxon>Fungi</taxon>
        <taxon>Dikarya</taxon>
        <taxon>Ascomycota</taxon>
        <taxon>Pezizomycotina</taxon>
        <taxon>Dothideomycetes</taxon>
        <taxon>Pleosporomycetidae</taxon>
        <taxon>Pleosporales</taxon>
        <taxon>Pleosporineae</taxon>
        <taxon>Didymellaceae</taxon>
        <taxon>Didymella</taxon>
    </lineage>
</organism>
<dbReference type="AlphaFoldDB" id="A0A9W8ZAA1"/>
<dbReference type="SMART" id="SM00321">
    <property type="entry name" value="WSC"/>
    <property type="match status" value="1"/>
</dbReference>
<gene>
    <name evidence="2" type="ORF">N0V91_006778</name>
</gene>
<reference evidence="2" key="1">
    <citation type="submission" date="2022-10" db="EMBL/GenBank/DDBJ databases">
        <title>Tapping the CABI collections for fungal endophytes: first genome assemblies for Collariella, Neodidymelliopsis, Ascochyta clinopodiicola, Didymella pomorum, Didymosphaeria variabile, Neocosmospora piperis and Neocucurbitaria cava.</title>
        <authorList>
            <person name="Hill R."/>
        </authorList>
    </citation>
    <scope>NUCLEOTIDE SEQUENCE</scope>
    <source>
        <strain evidence="2">IMI 355091</strain>
    </source>
</reference>
<dbReference type="PROSITE" id="PS51212">
    <property type="entry name" value="WSC"/>
    <property type="match status" value="1"/>
</dbReference>
<sequence>MGNNPSALAVDANLPANWTYYGCYTDYGKRKLAGSFYVDSGNMTQASCVAFCDDNGYPYAGIEYGQECYCGLAIDSYIVNGGFEDGLTNWTAVAYNASSSTFEIGVTNEAIEGCTALTAVPKSDSKSLSYHFQTSILLANLEPEQNYTIDISIGHHSSVSGQDANSDPKYTIRLSDNTLDYGAICGFAYAPCPLIGRNNSIYETLSLSFQAESNEETLTVYLSWYNGNFDVPLYLDGVTVKLAPEDSPAVERTASSNASSLTAAYESLLSAITTTSIIASATISTAPAPTKTPLELTCKTPEACPDRPKTEITNKTLSNSGFENGLDGWDFLPQAGNFDITLTNESFEGSLAAAITPRMPDTSTLRSINILTHLTNLNSSHEWYTVELHIGHPSNFTLLNGSPPWLTLSYKSAVTGDIQRRVGLCGQVELPFISGPGECEFEGKDGQLYQRYGMDTRSFYSTDGVYTNATEMDIELEIVWPVGTRNVPVYVDAMRVWEIEWGTVS</sequence>
<protein>
    <recommendedName>
        <fullName evidence="1">WSC domain-containing protein</fullName>
    </recommendedName>
</protein>
<dbReference type="EMBL" id="JAPEVA010000055">
    <property type="protein sequence ID" value="KAJ4403032.1"/>
    <property type="molecule type" value="Genomic_DNA"/>
</dbReference>
<dbReference type="Pfam" id="PF01822">
    <property type="entry name" value="WSC"/>
    <property type="match status" value="1"/>
</dbReference>
<evidence type="ECO:0000313" key="3">
    <source>
        <dbReference type="Proteomes" id="UP001140510"/>
    </source>
</evidence>
<evidence type="ECO:0000313" key="2">
    <source>
        <dbReference type="EMBL" id="KAJ4403032.1"/>
    </source>
</evidence>
<dbReference type="OrthoDB" id="2019572at2759"/>
<evidence type="ECO:0000259" key="1">
    <source>
        <dbReference type="PROSITE" id="PS51212"/>
    </source>
</evidence>
<dbReference type="Proteomes" id="UP001140510">
    <property type="component" value="Unassembled WGS sequence"/>
</dbReference>
<name>A0A9W8ZAA1_9PLEO</name>
<dbReference type="Gene3D" id="2.60.120.260">
    <property type="entry name" value="Galactose-binding domain-like"/>
    <property type="match status" value="1"/>
</dbReference>
<proteinExistence type="predicted"/>
<feature type="domain" description="WSC" evidence="1">
    <location>
        <begin position="17"/>
        <end position="126"/>
    </location>
</feature>
<accession>A0A9W8ZAA1</accession>
<keyword evidence="3" id="KW-1185">Reference proteome</keyword>